<dbReference type="OrthoDB" id="9075305at2"/>
<reference evidence="6 9" key="3">
    <citation type="submission" date="2019-11" db="EMBL/GenBank/DDBJ databases">
        <title>Epiphytic Pseudomonas syringae from cherry orchards.</title>
        <authorList>
            <person name="Hulin M.T."/>
        </authorList>
    </citation>
    <scope>NUCLEOTIDE SEQUENCE [LARGE SCALE GENOMIC DNA]</scope>
    <source>
        <strain evidence="6 9">PA-5-11C</strain>
    </source>
</reference>
<proteinExistence type="predicted"/>
<dbReference type="Proteomes" id="UP000027308">
    <property type="component" value="Chromosome"/>
</dbReference>
<keyword evidence="1" id="KW-0808">Transferase</keyword>
<evidence type="ECO:0000313" key="4">
    <source>
        <dbReference type="EMBL" id="AIB37641.1"/>
    </source>
</evidence>
<name>A0A1N7UEU2_9PSED</name>
<evidence type="ECO:0000313" key="8">
    <source>
        <dbReference type="Proteomes" id="UP000027308"/>
    </source>
</evidence>
<evidence type="ECO:0000313" key="7">
    <source>
        <dbReference type="Proteomes" id="UP000016504"/>
    </source>
</evidence>
<evidence type="ECO:0000256" key="2">
    <source>
        <dbReference type="ARBA" id="ARBA00023180"/>
    </source>
</evidence>
<dbReference type="AlphaFoldDB" id="A0A1N7UEU2"/>
<dbReference type="InterPro" id="IPR027417">
    <property type="entry name" value="P-loop_NTPase"/>
</dbReference>
<dbReference type="InterPro" id="IPR000863">
    <property type="entry name" value="Sulfotransferase_dom"/>
</dbReference>
<dbReference type="Proteomes" id="UP000016504">
    <property type="component" value="Unassembled WGS sequence"/>
</dbReference>
<evidence type="ECO:0000259" key="3">
    <source>
        <dbReference type="Pfam" id="PF00685"/>
    </source>
</evidence>
<dbReference type="Proteomes" id="UP000814078">
    <property type="component" value="Unassembled WGS sequence"/>
</dbReference>
<gene>
    <name evidence="6" type="ORF">GIW13_07750</name>
    <name evidence="5" type="ORF">O204_00405</name>
    <name evidence="4" type="ORF">PS417_19070</name>
</gene>
<evidence type="ECO:0000313" key="9">
    <source>
        <dbReference type="Proteomes" id="UP000814078"/>
    </source>
</evidence>
<dbReference type="InterPro" id="IPR037359">
    <property type="entry name" value="NST/OST"/>
</dbReference>
<dbReference type="GeneID" id="45624421"/>
<dbReference type="PANTHER" id="PTHR10605:SF56">
    <property type="entry name" value="BIFUNCTIONAL HEPARAN SULFATE N-DEACETYLASE_N-SULFOTRANSFERASE"/>
    <property type="match status" value="1"/>
</dbReference>
<dbReference type="RefSeq" id="WP_010208928.1">
    <property type="nucleotide sequence ID" value="NZ_AVQG01000001.1"/>
</dbReference>
<dbReference type="PATRIC" id="fig|1390371.3.peg.79"/>
<sequence>MLKFVGIGAQKSGTSWLYEVLNKHPSICFPGGKEVHFWDSNIANGVAWYHGLFNVEGRTAGDITPAYAILSPETIREVYSHFPALRIVFLMRNPMDRAWSSARMALRRAEMEYSEASDQWFIDHFKSQGSLLRGDYATCLKNWMGVYPREQLLIARYEEIVKDPVVLANRVLNHIGLDGFFTDAHRCELSQPVFEGSRHALPPGLAELLRALYADKIDALSEFLEEDFSHWKQIPAAPCLKP</sequence>
<reference evidence="4 8" key="2">
    <citation type="submission" date="2014-05" db="EMBL/GenBank/DDBJ databases">
        <title>Pseudomonas simiae WCS417.</title>
        <authorList>
            <person name="Berendsen R.L."/>
        </authorList>
    </citation>
    <scope>NUCLEOTIDE SEQUENCE [LARGE SCALE GENOMIC DNA]</scope>
    <source>
        <strain evidence="4 8">WCS417</strain>
    </source>
</reference>
<dbReference type="Pfam" id="PF00685">
    <property type="entry name" value="Sulfotransfer_1"/>
    <property type="match status" value="1"/>
</dbReference>
<dbReference type="EMBL" id="CP007637">
    <property type="protein sequence ID" value="AIB37641.1"/>
    <property type="molecule type" value="Genomic_DNA"/>
</dbReference>
<dbReference type="SUPFAM" id="SSF52540">
    <property type="entry name" value="P-loop containing nucleoside triphosphate hydrolases"/>
    <property type="match status" value="1"/>
</dbReference>
<organism evidence="4 8">
    <name type="scientific">Pseudomonas simiae</name>
    <dbReference type="NCBI Taxonomy" id="321846"/>
    <lineage>
        <taxon>Bacteria</taxon>
        <taxon>Pseudomonadati</taxon>
        <taxon>Pseudomonadota</taxon>
        <taxon>Gammaproteobacteria</taxon>
        <taxon>Pseudomonadales</taxon>
        <taxon>Pseudomonadaceae</taxon>
        <taxon>Pseudomonas</taxon>
    </lineage>
</organism>
<evidence type="ECO:0000313" key="6">
    <source>
        <dbReference type="EMBL" id="MCF5318177.1"/>
    </source>
</evidence>
<accession>A0A1N7UEU2</accession>
<protein>
    <submittedName>
        <fullName evidence="6">Sulfotransferase</fullName>
    </submittedName>
</protein>
<keyword evidence="9" id="KW-1185">Reference proteome</keyword>
<dbReference type="EMBL" id="AVQG01000001">
    <property type="protein sequence ID" value="ERH61498.1"/>
    <property type="molecule type" value="Genomic_DNA"/>
</dbReference>
<feature type="domain" description="Sulfotransferase" evidence="3">
    <location>
        <begin position="7"/>
        <end position="178"/>
    </location>
</feature>
<dbReference type="GO" id="GO:0008146">
    <property type="term" value="F:sulfotransferase activity"/>
    <property type="evidence" value="ECO:0007669"/>
    <property type="project" value="InterPro"/>
</dbReference>
<dbReference type="Gene3D" id="3.40.50.300">
    <property type="entry name" value="P-loop containing nucleotide triphosphate hydrolases"/>
    <property type="match status" value="1"/>
</dbReference>
<evidence type="ECO:0000313" key="5">
    <source>
        <dbReference type="EMBL" id="ERH61498.1"/>
    </source>
</evidence>
<keyword evidence="2" id="KW-0325">Glycoprotein</keyword>
<evidence type="ECO:0000256" key="1">
    <source>
        <dbReference type="ARBA" id="ARBA00022679"/>
    </source>
</evidence>
<dbReference type="EMBL" id="WKCM01000009">
    <property type="protein sequence ID" value="MCF5318177.1"/>
    <property type="molecule type" value="Genomic_DNA"/>
</dbReference>
<dbReference type="eggNOG" id="COG0457">
    <property type="taxonomic scope" value="Bacteria"/>
</dbReference>
<reference evidence="5 7" key="1">
    <citation type="submission" date="2013-08" db="EMBL/GenBank/DDBJ databases">
        <title>Biodegradation of aromatic compounds in biofilm forming Pseudomonas isolated from sewage sludge.</title>
        <authorList>
            <person name="Qureshi A."/>
            <person name="Ghosh S."/>
            <person name="Khardenavis A.A."/>
            <person name="Kapley A."/>
            <person name="Purohit H.J."/>
        </authorList>
    </citation>
    <scope>NUCLEOTIDE SEQUENCE [LARGE SCALE GENOMIC DNA]</scope>
    <source>
        <strain evidence="5 7">EGD-AQ6</strain>
    </source>
</reference>
<dbReference type="PANTHER" id="PTHR10605">
    <property type="entry name" value="HEPARAN SULFATE SULFOTRANSFERASE"/>
    <property type="match status" value="1"/>
</dbReference>
<accession>U1UYX5</accession>